<dbReference type="PRINTS" id="PR00237">
    <property type="entry name" value="GPCRRHODOPSN"/>
</dbReference>
<dbReference type="SUPFAM" id="SSF81321">
    <property type="entry name" value="Family A G protein-coupled receptor-like"/>
    <property type="match status" value="1"/>
</dbReference>
<keyword evidence="7 13" id="KW-0472">Membrane</keyword>
<keyword evidence="6 11" id="KW-0297">G-protein coupled receptor</keyword>
<evidence type="ECO:0000313" key="15">
    <source>
        <dbReference type="Ensembl" id="ENSMMDP00005055445.1"/>
    </source>
</evidence>
<feature type="compositionally biased region" description="Polar residues" evidence="12">
    <location>
        <begin position="344"/>
        <end position="365"/>
    </location>
</feature>
<keyword evidence="4 11" id="KW-0812">Transmembrane</keyword>
<comment type="similarity">
    <text evidence="11">Belongs to the G-protein coupled receptor 1 family.</text>
</comment>
<feature type="compositionally biased region" description="Polar residues" evidence="12">
    <location>
        <begin position="374"/>
        <end position="385"/>
    </location>
</feature>
<dbReference type="PANTHER" id="PTHR24248">
    <property type="entry name" value="ADRENERGIC RECEPTOR-RELATED G-PROTEIN COUPLED RECEPTOR"/>
    <property type="match status" value="1"/>
</dbReference>
<evidence type="ECO:0000256" key="12">
    <source>
        <dbReference type="SAM" id="MobiDB-lite"/>
    </source>
</evidence>
<feature type="domain" description="G-protein coupled receptors family 1 profile" evidence="14">
    <location>
        <begin position="51"/>
        <end position="294"/>
    </location>
</feature>
<dbReference type="PANTHER" id="PTHR24248:SF3">
    <property type="entry name" value="BETA-3 ADRENERGIC RECEPTOR"/>
    <property type="match status" value="1"/>
</dbReference>
<organism evidence="15 16">
    <name type="scientific">Myripristis murdjan</name>
    <name type="common">pinecone soldierfish</name>
    <dbReference type="NCBI Taxonomy" id="586833"/>
    <lineage>
        <taxon>Eukaryota</taxon>
        <taxon>Metazoa</taxon>
        <taxon>Chordata</taxon>
        <taxon>Craniata</taxon>
        <taxon>Vertebrata</taxon>
        <taxon>Euteleostomi</taxon>
        <taxon>Actinopterygii</taxon>
        <taxon>Neopterygii</taxon>
        <taxon>Teleostei</taxon>
        <taxon>Neoteleostei</taxon>
        <taxon>Acanthomorphata</taxon>
        <taxon>Holocentriformes</taxon>
        <taxon>Holocentridae</taxon>
        <taxon>Myripristis</taxon>
    </lineage>
</organism>
<dbReference type="InParanoid" id="A0A668AKS7"/>
<feature type="transmembrane region" description="Helical" evidence="13">
    <location>
        <begin position="38"/>
        <end position="59"/>
    </location>
</feature>
<reference evidence="15" key="3">
    <citation type="submission" date="2025-09" db="UniProtKB">
        <authorList>
            <consortium name="Ensembl"/>
        </authorList>
    </citation>
    <scope>IDENTIFICATION</scope>
</reference>
<keyword evidence="8" id="KW-1015">Disulfide bond</keyword>
<dbReference type="GO" id="GO:0015052">
    <property type="term" value="F:beta3-adrenergic receptor activity"/>
    <property type="evidence" value="ECO:0007669"/>
    <property type="project" value="TreeGrafter"/>
</dbReference>
<evidence type="ECO:0000256" key="13">
    <source>
        <dbReference type="SAM" id="Phobius"/>
    </source>
</evidence>
<dbReference type="FunFam" id="1.20.1070.10:FF:000523">
    <property type="entry name" value="5-hydroxytryptamine receptor 2B"/>
    <property type="match status" value="1"/>
</dbReference>
<dbReference type="InterPro" id="IPR017452">
    <property type="entry name" value="GPCR_Rhodpsn_7TM"/>
</dbReference>
<keyword evidence="5 13" id="KW-1133">Transmembrane helix</keyword>
<dbReference type="GO" id="GO:0051378">
    <property type="term" value="F:serotonin binding"/>
    <property type="evidence" value="ECO:0007669"/>
    <property type="project" value="UniProtKB-ARBA"/>
</dbReference>
<dbReference type="GO" id="GO:0005886">
    <property type="term" value="C:plasma membrane"/>
    <property type="evidence" value="ECO:0007669"/>
    <property type="project" value="UniProtKB-SubCell"/>
</dbReference>
<feature type="transmembrane region" description="Helical" evidence="13">
    <location>
        <begin position="71"/>
        <end position="97"/>
    </location>
</feature>
<gene>
    <name evidence="15" type="primary">ADRB3</name>
    <name evidence="15" type="synonym">adrb3a</name>
</gene>
<evidence type="ECO:0000256" key="10">
    <source>
        <dbReference type="ARBA" id="ARBA00023224"/>
    </source>
</evidence>
<feature type="transmembrane region" description="Helical" evidence="13">
    <location>
        <begin position="109"/>
        <end position="130"/>
    </location>
</feature>
<dbReference type="Proteomes" id="UP000472263">
    <property type="component" value="Chromosome 9"/>
</dbReference>
<evidence type="ECO:0000256" key="2">
    <source>
        <dbReference type="ARBA" id="ARBA00022475"/>
    </source>
</evidence>
<dbReference type="Gene3D" id="1.20.1070.10">
    <property type="entry name" value="Rhodopsin 7-helix transmembrane proteins"/>
    <property type="match status" value="1"/>
</dbReference>
<dbReference type="PROSITE" id="PS50262">
    <property type="entry name" value="G_PROTEIN_RECEP_F1_2"/>
    <property type="match status" value="1"/>
</dbReference>
<feature type="transmembrane region" description="Helical" evidence="13">
    <location>
        <begin position="151"/>
        <end position="171"/>
    </location>
</feature>
<evidence type="ECO:0000256" key="6">
    <source>
        <dbReference type="ARBA" id="ARBA00023040"/>
    </source>
</evidence>
<keyword evidence="9 11" id="KW-0675">Receptor</keyword>
<proteinExistence type="inferred from homology"/>
<evidence type="ECO:0000313" key="16">
    <source>
        <dbReference type="Proteomes" id="UP000472263"/>
    </source>
</evidence>
<keyword evidence="16" id="KW-1185">Reference proteome</keyword>
<feature type="transmembrane region" description="Helical" evidence="13">
    <location>
        <begin position="201"/>
        <end position="222"/>
    </location>
</feature>
<name>A0A668AKS7_9TELE</name>
<dbReference type="Pfam" id="PF00001">
    <property type="entry name" value="7tm_1"/>
    <property type="match status" value="1"/>
</dbReference>
<dbReference type="GeneTree" id="ENSGT00940000158663"/>
<dbReference type="PROSITE" id="PS00237">
    <property type="entry name" value="G_PROTEIN_RECEP_F1_1"/>
    <property type="match status" value="1"/>
</dbReference>
<protein>
    <submittedName>
        <fullName evidence="15">Adrenoceptor beta 3a</fullName>
    </submittedName>
</protein>
<evidence type="ECO:0000256" key="3">
    <source>
        <dbReference type="ARBA" id="ARBA00022610"/>
    </source>
</evidence>
<dbReference type="SMART" id="SM01381">
    <property type="entry name" value="7TM_GPCR_Srsx"/>
    <property type="match status" value="1"/>
</dbReference>
<sequence length="393" mass="43956">CKPFGHWGNISLENMLLLHATEEPLPCLSWSVETRNSLIILVIIILIIVVGNLLVIIAIAHTSQLQTMTNIFIMSLACADLIMGVLVVPLGATIVVTGNWQLSDTFCELWTSVDVLCVTASIETLCVIAVDRYIAITRPFQHKVLLNKWRARLIVCLVWIVSALISFVPIMNQYWRADNDPEATKCYQDPACCDFVTNRTFAIISSVVSFYIPLLIMIFVYARCPTTPSRLMLVKEHKALKTLGIIMGTFTLCWLPFFVANIINVFDRNVPSIEVFRLLNWLGYVNSGLNPIIYCRSPEFRAAFKNLLGCPWLSTPQLNIFYKELRTRCSCFLWQAESGTAGSLQKSQASRTEGTESLATSQASNRSEEPSPGPLQSNGSTQFSDLSEPETEL</sequence>
<dbReference type="GO" id="GO:0071880">
    <property type="term" value="P:adenylate cyclase-activating adrenergic receptor signaling pathway"/>
    <property type="evidence" value="ECO:0007669"/>
    <property type="project" value="TreeGrafter"/>
</dbReference>
<reference evidence="15" key="1">
    <citation type="submission" date="2019-06" db="EMBL/GenBank/DDBJ databases">
        <authorList>
            <consortium name="Wellcome Sanger Institute Data Sharing"/>
        </authorList>
    </citation>
    <scope>NUCLEOTIDE SEQUENCE [LARGE SCALE GENOMIC DNA]</scope>
</reference>
<comment type="subcellular location">
    <subcellularLocation>
        <location evidence="1">Cell membrane</location>
        <topology evidence="1">Multi-pass membrane protein</topology>
    </subcellularLocation>
</comment>
<keyword evidence="10 11" id="KW-0807">Transducer</keyword>
<evidence type="ECO:0000259" key="14">
    <source>
        <dbReference type="PROSITE" id="PS50262"/>
    </source>
</evidence>
<evidence type="ECO:0000256" key="1">
    <source>
        <dbReference type="ARBA" id="ARBA00004651"/>
    </source>
</evidence>
<accession>A0A668AKS7</accession>
<dbReference type="InterPro" id="IPR000276">
    <property type="entry name" value="GPCR_Rhodpsn"/>
</dbReference>
<evidence type="ECO:0000256" key="11">
    <source>
        <dbReference type="RuleBase" id="RU000688"/>
    </source>
</evidence>
<dbReference type="GO" id="GO:0051379">
    <property type="term" value="F:epinephrine binding"/>
    <property type="evidence" value="ECO:0007669"/>
    <property type="project" value="TreeGrafter"/>
</dbReference>
<evidence type="ECO:0000256" key="9">
    <source>
        <dbReference type="ARBA" id="ARBA00023170"/>
    </source>
</evidence>
<dbReference type="GO" id="GO:0002025">
    <property type="term" value="P:norepinephrine-epinephrine-mediated vasodilation involved in regulation of systemic arterial blood pressure"/>
    <property type="evidence" value="ECO:0007669"/>
    <property type="project" value="TreeGrafter"/>
</dbReference>
<evidence type="ECO:0000256" key="4">
    <source>
        <dbReference type="ARBA" id="ARBA00022692"/>
    </source>
</evidence>
<keyword evidence="3" id="KW-0085">Behavior</keyword>
<evidence type="ECO:0000256" key="7">
    <source>
        <dbReference type="ARBA" id="ARBA00023136"/>
    </source>
</evidence>
<reference evidence="15" key="2">
    <citation type="submission" date="2025-08" db="UniProtKB">
        <authorList>
            <consortium name="Ensembl"/>
        </authorList>
    </citation>
    <scope>IDENTIFICATION</scope>
</reference>
<dbReference type="GO" id="GO:0043410">
    <property type="term" value="P:positive regulation of MAPK cascade"/>
    <property type="evidence" value="ECO:0007669"/>
    <property type="project" value="TreeGrafter"/>
</dbReference>
<dbReference type="Ensembl" id="ENSMMDT00005056502.1">
    <property type="protein sequence ID" value="ENSMMDP00005055445.1"/>
    <property type="gene ID" value="ENSMMDG00005024803.1"/>
</dbReference>
<keyword evidence="2" id="KW-1003">Cell membrane</keyword>
<evidence type="ECO:0000256" key="5">
    <source>
        <dbReference type="ARBA" id="ARBA00022989"/>
    </source>
</evidence>
<feature type="region of interest" description="Disordered" evidence="12">
    <location>
        <begin position="344"/>
        <end position="393"/>
    </location>
</feature>
<feature type="transmembrane region" description="Helical" evidence="13">
    <location>
        <begin position="243"/>
        <end position="263"/>
    </location>
</feature>
<evidence type="ECO:0000256" key="8">
    <source>
        <dbReference type="ARBA" id="ARBA00023157"/>
    </source>
</evidence>
<dbReference type="AlphaFoldDB" id="A0A668AKS7"/>